<dbReference type="STRING" id="10228.B3RZA5"/>
<protein>
    <recommendedName>
        <fullName evidence="8">Protein kinase domain-containing protein</fullName>
    </recommendedName>
</protein>
<dbReference type="EMBL" id="DS985246">
    <property type="protein sequence ID" value="EDV23808.1"/>
    <property type="molecule type" value="Genomic_DNA"/>
</dbReference>
<dbReference type="InterPro" id="IPR008271">
    <property type="entry name" value="Ser/Thr_kinase_AS"/>
</dbReference>
<feature type="non-terminal residue" evidence="9">
    <location>
        <position position="260"/>
    </location>
</feature>
<feature type="domain" description="Protein kinase" evidence="8">
    <location>
        <begin position="6"/>
        <end position="260"/>
    </location>
</feature>
<comment type="similarity">
    <text evidence="7">Belongs to the protein kinase superfamily.</text>
</comment>
<evidence type="ECO:0000256" key="2">
    <source>
        <dbReference type="ARBA" id="ARBA00022679"/>
    </source>
</evidence>
<dbReference type="Gene3D" id="1.10.510.10">
    <property type="entry name" value="Transferase(Phosphotransferase) domain 1"/>
    <property type="match status" value="1"/>
</dbReference>
<dbReference type="PIRSF" id="PIRSF000654">
    <property type="entry name" value="Integrin-linked_kinase"/>
    <property type="match status" value="1"/>
</dbReference>
<keyword evidence="5 6" id="KW-0067">ATP-binding</keyword>
<evidence type="ECO:0000313" key="9">
    <source>
        <dbReference type="EMBL" id="EDV23808.1"/>
    </source>
</evidence>
<dbReference type="CDD" id="cd05117">
    <property type="entry name" value="STKc_CAMK"/>
    <property type="match status" value="1"/>
</dbReference>
<accession>B3RZA5</accession>
<gene>
    <name evidence="9" type="ORF">TRIADDRAFT_16057</name>
</gene>
<dbReference type="OrthoDB" id="40902at2759"/>
<dbReference type="GO" id="GO:0004683">
    <property type="term" value="F:calcium/calmodulin-dependent protein kinase activity"/>
    <property type="evidence" value="ECO:0000318"/>
    <property type="project" value="GO_Central"/>
</dbReference>
<name>B3RZA5_TRIAD</name>
<dbReference type="SUPFAM" id="SSF56112">
    <property type="entry name" value="Protein kinase-like (PK-like)"/>
    <property type="match status" value="1"/>
</dbReference>
<evidence type="ECO:0000256" key="6">
    <source>
        <dbReference type="PROSITE-ProRule" id="PRU10141"/>
    </source>
</evidence>
<dbReference type="FunFam" id="1.10.510.10:FF:003493">
    <property type="match status" value="1"/>
</dbReference>
<feature type="non-terminal residue" evidence="9">
    <location>
        <position position="1"/>
    </location>
</feature>
<dbReference type="InterPro" id="IPR017441">
    <property type="entry name" value="Protein_kinase_ATP_BS"/>
</dbReference>
<dbReference type="OMA" id="IDWFESK"/>
<dbReference type="InterPro" id="IPR000719">
    <property type="entry name" value="Prot_kinase_dom"/>
</dbReference>
<evidence type="ECO:0000313" key="10">
    <source>
        <dbReference type="Proteomes" id="UP000009022"/>
    </source>
</evidence>
<evidence type="ECO:0000259" key="8">
    <source>
        <dbReference type="PROSITE" id="PS50011"/>
    </source>
</evidence>
<dbReference type="HOGENOM" id="CLU_000288_63_0_1"/>
<sequence>DIRDDYILGDIIGHGGFSKVYEAYKMPRNERFAIKCYAKAILKDKRHIVEEEINIMKKLQHPNIVQYFDYYESQRHYYLVLEYIDGGELFDRILYNGHYSEKDSNRLTLQILSAIDYLHSLNIVHRDLKPENLLCYGTEDDSKIMISDFGLAAIDSDSNLTGFYGSPNYLAPEIVKNEKYGRAVDLWSLGVIVFTLFSGVLPFDASNKDDLYNKIKRGDFDFNSPRWNTTSKDAKDFIRQLLQVDPKQRISCKQALVHRW</sequence>
<dbReference type="KEGG" id="tad:TRIADDRAFT_16057"/>
<dbReference type="PhylomeDB" id="B3RZA5"/>
<evidence type="ECO:0000256" key="3">
    <source>
        <dbReference type="ARBA" id="ARBA00022741"/>
    </source>
</evidence>
<keyword evidence="10" id="KW-1185">Reference proteome</keyword>
<keyword evidence="1 7" id="KW-0723">Serine/threonine-protein kinase</keyword>
<dbReference type="InterPro" id="IPR011009">
    <property type="entry name" value="Kinase-like_dom_sf"/>
</dbReference>
<feature type="binding site" evidence="6">
    <location>
        <position position="43"/>
    </location>
    <ligand>
        <name>ATP</name>
        <dbReference type="ChEBI" id="CHEBI:30616"/>
    </ligand>
</feature>
<dbReference type="Pfam" id="PF00069">
    <property type="entry name" value="Pkinase"/>
    <property type="match status" value="1"/>
</dbReference>
<dbReference type="AlphaFoldDB" id="B3RZA5"/>
<dbReference type="PROSITE" id="PS00107">
    <property type="entry name" value="PROTEIN_KINASE_ATP"/>
    <property type="match status" value="1"/>
</dbReference>
<dbReference type="eggNOG" id="KOG0032">
    <property type="taxonomic scope" value="Eukaryota"/>
</dbReference>
<proteinExistence type="inferred from homology"/>
<dbReference type="GO" id="GO:0005524">
    <property type="term" value="F:ATP binding"/>
    <property type="evidence" value="ECO:0007669"/>
    <property type="project" value="UniProtKB-UniRule"/>
</dbReference>
<keyword evidence="2" id="KW-0808">Transferase</keyword>
<dbReference type="FunFam" id="3.30.200.20:FF:000042">
    <property type="entry name" value="Aurora kinase A"/>
    <property type="match status" value="1"/>
</dbReference>
<dbReference type="InParanoid" id="B3RZA5"/>
<dbReference type="GO" id="GO:0005737">
    <property type="term" value="C:cytoplasm"/>
    <property type="evidence" value="ECO:0000318"/>
    <property type="project" value="GO_Central"/>
</dbReference>
<dbReference type="PROSITE" id="PS50011">
    <property type="entry name" value="PROTEIN_KINASE_DOM"/>
    <property type="match status" value="1"/>
</dbReference>
<evidence type="ECO:0000256" key="7">
    <source>
        <dbReference type="RuleBase" id="RU000304"/>
    </source>
</evidence>
<dbReference type="GO" id="GO:0007165">
    <property type="term" value="P:signal transduction"/>
    <property type="evidence" value="ECO:0000318"/>
    <property type="project" value="GO_Central"/>
</dbReference>
<reference evidence="9 10" key="1">
    <citation type="journal article" date="2008" name="Nature">
        <title>The Trichoplax genome and the nature of placozoans.</title>
        <authorList>
            <person name="Srivastava M."/>
            <person name="Begovic E."/>
            <person name="Chapman J."/>
            <person name="Putnam N.H."/>
            <person name="Hellsten U."/>
            <person name="Kawashima T."/>
            <person name="Kuo A."/>
            <person name="Mitros T."/>
            <person name="Salamov A."/>
            <person name="Carpenter M.L."/>
            <person name="Signorovitch A.Y."/>
            <person name="Moreno M.A."/>
            <person name="Kamm K."/>
            <person name="Grimwood J."/>
            <person name="Schmutz J."/>
            <person name="Shapiro H."/>
            <person name="Grigoriev I.V."/>
            <person name="Buss L.W."/>
            <person name="Schierwater B."/>
            <person name="Dellaporta S.L."/>
            <person name="Rokhsar D.S."/>
        </authorList>
    </citation>
    <scope>NUCLEOTIDE SEQUENCE [LARGE SCALE GENOMIC DNA]</scope>
    <source>
        <strain evidence="9 10">Grell-BS-1999</strain>
    </source>
</reference>
<dbReference type="CTD" id="6754546"/>
<dbReference type="PANTHER" id="PTHR24347">
    <property type="entry name" value="SERINE/THREONINE-PROTEIN KINASE"/>
    <property type="match status" value="1"/>
</dbReference>
<dbReference type="GO" id="GO:0005516">
    <property type="term" value="F:calmodulin binding"/>
    <property type="evidence" value="ECO:0000318"/>
    <property type="project" value="GO_Central"/>
</dbReference>
<dbReference type="Proteomes" id="UP000009022">
    <property type="component" value="Unassembled WGS sequence"/>
</dbReference>
<keyword evidence="4" id="KW-0418">Kinase</keyword>
<evidence type="ECO:0000256" key="1">
    <source>
        <dbReference type="ARBA" id="ARBA00022527"/>
    </source>
</evidence>
<dbReference type="RefSeq" id="XP_002113334.1">
    <property type="nucleotide sequence ID" value="XM_002113298.1"/>
</dbReference>
<keyword evidence="3 6" id="KW-0547">Nucleotide-binding</keyword>
<dbReference type="PROSITE" id="PS00108">
    <property type="entry name" value="PROTEIN_KINASE_ST"/>
    <property type="match status" value="1"/>
</dbReference>
<dbReference type="GeneID" id="6754546"/>
<organism evidence="9 10">
    <name type="scientific">Trichoplax adhaerens</name>
    <name type="common">Trichoplax reptans</name>
    <dbReference type="NCBI Taxonomy" id="10228"/>
    <lineage>
        <taxon>Eukaryota</taxon>
        <taxon>Metazoa</taxon>
        <taxon>Placozoa</taxon>
        <taxon>Uniplacotomia</taxon>
        <taxon>Trichoplacea</taxon>
        <taxon>Trichoplacidae</taxon>
        <taxon>Trichoplax</taxon>
    </lineage>
</organism>
<evidence type="ECO:0000256" key="5">
    <source>
        <dbReference type="ARBA" id="ARBA00022840"/>
    </source>
</evidence>
<dbReference type="SMART" id="SM00220">
    <property type="entry name" value="S_TKc"/>
    <property type="match status" value="1"/>
</dbReference>
<evidence type="ECO:0000256" key="4">
    <source>
        <dbReference type="ARBA" id="ARBA00022777"/>
    </source>
</evidence>